<comment type="caution">
    <text evidence="2">The sequence shown here is derived from an EMBL/GenBank/DDBJ whole genome shotgun (WGS) entry which is preliminary data.</text>
</comment>
<sequence length="249" mass="25218">MSHAELDDLAGIALHDDDVPADVQAHIDSCQRCSEAVAAFVAARALAGAGPLVDAPAHVRDEVLAGLRGSRDTAAAEAPPAPIPLPVAPVVPLAATSTRRGVAPWLAGLAAAVALLAGLGIGRLTGGADPAPEAVDPTPETVVGVADLTALDSDAPRGVADAVEQGDTMTVRVSAEELGDDAGVHEVWLINVDGKRMVSIGLLPSGDKGQFEVPMDLIEKGYRIVDISIEPDDGDPAHSGVSLARGELA</sequence>
<proteinExistence type="predicted"/>
<dbReference type="Pfam" id="PF10099">
    <property type="entry name" value="RskA_C"/>
    <property type="match status" value="1"/>
</dbReference>
<dbReference type="Proteomes" id="UP001201161">
    <property type="component" value="Unassembled WGS sequence"/>
</dbReference>
<gene>
    <name evidence="2" type="ORF">L2K70_15535</name>
</gene>
<organism evidence="2 3">
    <name type="scientific">Nocardioides potassii</name>
    <dbReference type="NCBI Taxonomy" id="2911371"/>
    <lineage>
        <taxon>Bacteria</taxon>
        <taxon>Bacillati</taxon>
        <taxon>Actinomycetota</taxon>
        <taxon>Actinomycetes</taxon>
        <taxon>Propionibacteriales</taxon>
        <taxon>Nocardioidaceae</taxon>
        <taxon>Nocardioides</taxon>
    </lineage>
</organism>
<dbReference type="RefSeq" id="WP_236403188.1">
    <property type="nucleotide sequence ID" value="NZ_JAKJHZ010000009.1"/>
</dbReference>
<keyword evidence="3" id="KW-1185">Reference proteome</keyword>
<dbReference type="InterPro" id="IPR018764">
    <property type="entry name" value="RskA_C"/>
</dbReference>
<evidence type="ECO:0000313" key="3">
    <source>
        <dbReference type="Proteomes" id="UP001201161"/>
    </source>
</evidence>
<feature type="domain" description="Anti-sigma K factor RskA C-terminal" evidence="1">
    <location>
        <begin position="108"/>
        <end position="240"/>
    </location>
</feature>
<reference evidence="2 3" key="1">
    <citation type="submission" date="2022-01" db="EMBL/GenBank/DDBJ databases">
        <title>Nocardioides sp. nov., an actinomycete isolated from mining soil.</title>
        <authorList>
            <person name="Liu L."/>
        </authorList>
    </citation>
    <scope>NUCLEOTIDE SEQUENCE [LARGE SCALE GENOMIC DNA]</scope>
    <source>
        <strain evidence="2 3">KLBMP 9356</strain>
    </source>
</reference>
<accession>A0ABS9HET0</accession>
<evidence type="ECO:0000259" key="1">
    <source>
        <dbReference type="Pfam" id="PF10099"/>
    </source>
</evidence>
<dbReference type="EMBL" id="JAKJHZ010000009">
    <property type="protein sequence ID" value="MCF6379029.1"/>
    <property type="molecule type" value="Genomic_DNA"/>
</dbReference>
<evidence type="ECO:0000313" key="2">
    <source>
        <dbReference type="EMBL" id="MCF6379029.1"/>
    </source>
</evidence>
<protein>
    <submittedName>
        <fullName evidence="2">Anti-sigma factor</fullName>
    </submittedName>
</protein>
<name>A0ABS9HET0_9ACTN</name>